<sequence precursor="true">MEQFGILSFGSRLKRLSDFLYGEVQAVYLASDTPISSTYFPILRLLSFEGALGVVEISEKLGISHPAVSKQVNKMVRDALLVKKADSLDQRKTLLALSDSASQSMVRAKPVLEAIDLELTRLIESFSLSSTFLASFTKVEQEVLSLGLAKQVVTQCKFQNKLELKPLSEVRVDSFRELNMSWLNQYFSGQITEEDRCVLETPIESIVEKGGEVWAAVVPEESASNEEGDNKESGYKVVGVFALRPSKLGLQAKSGANEMELIKMAVTETEQGKGLGHYLLLHALRRTRALGSDKLVLETANKLVAAMKLYQGFGFVEKNVDHFSVERADVFMELEINTGASCE</sequence>
<dbReference type="KEGG" id="mme:Marme_2261"/>
<dbReference type="EMBL" id="CP002583">
    <property type="protein sequence ID" value="ADZ91502.1"/>
    <property type="molecule type" value="Genomic_DNA"/>
</dbReference>
<dbReference type="Gene3D" id="3.40.630.30">
    <property type="match status" value="1"/>
</dbReference>
<dbReference type="eggNOG" id="COG0456">
    <property type="taxonomic scope" value="Bacteria"/>
</dbReference>
<dbReference type="InterPro" id="IPR050769">
    <property type="entry name" value="NAT_camello-type"/>
</dbReference>
<dbReference type="CDD" id="cd04301">
    <property type="entry name" value="NAT_SF"/>
    <property type="match status" value="1"/>
</dbReference>
<gene>
    <name evidence="3" type="ordered locus">Marme_2261</name>
</gene>
<dbReference type="InterPro" id="IPR016181">
    <property type="entry name" value="Acyl_CoA_acyltransferase"/>
</dbReference>
<dbReference type="SMART" id="SM00347">
    <property type="entry name" value="HTH_MARR"/>
    <property type="match status" value="1"/>
</dbReference>
<evidence type="ECO:0000256" key="1">
    <source>
        <dbReference type="ARBA" id="ARBA00022679"/>
    </source>
</evidence>
<dbReference type="GO" id="GO:0003700">
    <property type="term" value="F:DNA-binding transcription factor activity"/>
    <property type="evidence" value="ECO:0007669"/>
    <property type="project" value="InterPro"/>
</dbReference>
<dbReference type="PROSITE" id="PS51186">
    <property type="entry name" value="GNAT"/>
    <property type="match status" value="1"/>
</dbReference>
<dbReference type="InterPro" id="IPR000835">
    <property type="entry name" value="HTH_MarR-typ"/>
</dbReference>
<evidence type="ECO:0000259" key="2">
    <source>
        <dbReference type="PROSITE" id="PS51186"/>
    </source>
</evidence>
<proteinExistence type="predicted"/>
<dbReference type="SUPFAM" id="SSF55729">
    <property type="entry name" value="Acyl-CoA N-acyltransferases (Nat)"/>
    <property type="match status" value="1"/>
</dbReference>
<evidence type="ECO:0000313" key="4">
    <source>
        <dbReference type="Proteomes" id="UP000001062"/>
    </source>
</evidence>
<dbReference type="SUPFAM" id="SSF46785">
    <property type="entry name" value="Winged helix' DNA-binding domain"/>
    <property type="match status" value="1"/>
</dbReference>
<reference evidence="3 4" key="1">
    <citation type="journal article" date="2012" name="Stand. Genomic Sci.">
        <title>Complete genome sequence of the melanogenic marine bacterium Marinomonas mediterranea type strain (MMB-1(T)).</title>
        <authorList>
            <person name="Lucas-Elio P."/>
            <person name="Goodwin L."/>
            <person name="Woyke T."/>
            <person name="Pitluck S."/>
            <person name="Nolan M."/>
            <person name="Kyrpides N.C."/>
            <person name="Detter J.C."/>
            <person name="Copeland A."/>
            <person name="Teshima H."/>
            <person name="Bruce D."/>
            <person name="Detter C."/>
            <person name="Tapia R."/>
            <person name="Han S."/>
            <person name="Land M.L."/>
            <person name="Ivanova N."/>
            <person name="Mikhailova N."/>
            <person name="Johnston A.W."/>
            <person name="Sanchez-Amat A."/>
        </authorList>
    </citation>
    <scope>NUCLEOTIDE SEQUENCE [LARGE SCALE GENOMIC DNA]</scope>
    <source>
        <strain evidence="4">ATCC 700492 / JCM 21426 / NBRC 103028 / MMB-1</strain>
    </source>
</reference>
<name>F2JTI8_MARM1</name>
<dbReference type="InterPro" id="IPR036390">
    <property type="entry name" value="WH_DNA-bd_sf"/>
</dbReference>
<dbReference type="AlphaFoldDB" id="F2JTI8"/>
<dbReference type="Pfam" id="PF00583">
    <property type="entry name" value="Acetyltransf_1"/>
    <property type="match status" value="1"/>
</dbReference>
<dbReference type="GO" id="GO:0008080">
    <property type="term" value="F:N-acetyltransferase activity"/>
    <property type="evidence" value="ECO:0007669"/>
    <property type="project" value="InterPro"/>
</dbReference>
<organism evidence="3 4">
    <name type="scientific">Marinomonas mediterranea (strain ATCC 700492 / JCM 21426 / NBRC 103028 / MMB-1)</name>
    <dbReference type="NCBI Taxonomy" id="717774"/>
    <lineage>
        <taxon>Bacteria</taxon>
        <taxon>Pseudomonadati</taxon>
        <taxon>Pseudomonadota</taxon>
        <taxon>Gammaproteobacteria</taxon>
        <taxon>Oceanospirillales</taxon>
        <taxon>Oceanospirillaceae</taxon>
        <taxon>Marinomonas</taxon>
    </lineage>
</organism>
<dbReference type="PANTHER" id="PTHR13947">
    <property type="entry name" value="GNAT FAMILY N-ACETYLTRANSFERASE"/>
    <property type="match status" value="1"/>
</dbReference>
<dbReference type="Pfam" id="PF12802">
    <property type="entry name" value="MarR_2"/>
    <property type="match status" value="1"/>
</dbReference>
<dbReference type="HOGENOM" id="CLU_069593_0_0_6"/>
<dbReference type="InterPro" id="IPR011991">
    <property type="entry name" value="ArsR-like_HTH"/>
</dbReference>
<dbReference type="CDD" id="cd00090">
    <property type="entry name" value="HTH_ARSR"/>
    <property type="match status" value="1"/>
</dbReference>
<dbReference type="OrthoDB" id="1431064at2"/>
<evidence type="ECO:0000313" key="3">
    <source>
        <dbReference type="EMBL" id="ADZ91502.1"/>
    </source>
</evidence>
<dbReference type="RefSeq" id="WP_013661407.1">
    <property type="nucleotide sequence ID" value="NC_015276.1"/>
</dbReference>
<dbReference type="Proteomes" id="UP000001062">
    <property type="component" value="Chromosome"/>
</dbReference>
<dbReference type="InterPro" id="IPR000182">
    <property type="entry name" value="GNAT_dom"/>
</dbReference>
<dbReference type="Gene3D" id="1.10.10.10">
    <property type="entry name" value="Winged helix-like DNA-binding domain superfamily/Winged helix DNA-binding domain"/>
    <property type="match status" value="1"/>
</dbReference>
<accession>F2JTI8</accession>
<feature type="domain" description="N-acetyltransferase" evidence="2">
    <location>
        <begin position="162"/>
        <end position="337"/>
    </location>
</feature>
<dbReference type="InterPro" id="IPR036388">
    <property type="entry name" value="WH-like_DNA-bd_sf"/>
</dbReference>
<dbReference type="PATRIC" id="fig|717774.3.peg.2330"/>
<keyword evidence="4" id="KW-1185">Reference proteome</keyword>
<dbReference type="PANTHER" id="PTHR13947:SF37">
    <property type="entry name" value="LD18367P"/>
    <property type="match status" value="1"/>
</dbReference>
<dbReference type="eggNOG" id="COG1846">
    <property type="taxonomic scope" value="Bacteria"/>
</dbReference>
<dbReference type="STRING" id="717774.Marme_2261"/>
<protein>
    <submittedName>
        <fullName evidence="3">GCN5-related N-acetyltransferase</fullName>
    </submittedName>
</protein>
<keyword evidence="1 3" id="KW-0808">Transferase</keyword>